<dbReference type="Proteomes" id="UP001234989">
    <property type="component" value="Chromosome 2"/>
</dbReference>
<organism evidence="1 2">
    <name type="scientific">Solanum verrucosum</name>
    <dbReference type="NCBI Taxonomy" id="315347"/>
    <lineage>
        <taxon>Eukaryota</taxon>
        <taxon>Viridiplantae</taxon>
        <taxon>Streptophyta</taxon>
        <taxon>Embryophyta</taxon>
        <taxon>Tracheophyta</taxon>
        <taxon>Spermatophyta</taxon>
        <taxon>Magnoliopsida</taxon>
        <taxon>eudicotyledons</taxon>
        <taxon>Gunneridae</taxon>
        <taxon>Pentapetalae</taxon>
        <taxon>asterids</taxon>
        <taxon>lamiids</taxon>
        <taxon>Solanales</taxon>
        <taxon>Solanaceae</taxon>
        <taxon>Solanoideae</taxon>
        <taxon>Solaneae</taxon>
        <taxon>Solanum</taxon>
    </lineage>
</organism>
<dbReference type="EMBL" id="CP133613">
    <property type="protein sequence ID" value="WMV16969.1"/>
    <property type="molecule type" value="Genomic_DNA"/>
</dbReference>
<reference evidence="1" key="1">
    <citation type="submission" date="2023-08" db="EMBL/GenBank/DDBJ databases">
        <title>A de novo genome assembly of Solanum verrucosum Schlechtendal, a Mexican diploid species geographically isolated from the other diploid A-genome species in potato relatives.</title>
        <authorList>
            <person name="Hosaka K."/>
        </authorList>
    </citation>
    <scope>NUCLEOTIDE SEQUENCE</scope>
    <source>
        <tissue evidence="1">Young leaves</tissue>
    </source>
</reference>
<evidence type="ECO:0000313" key="1">
    <source>
        <dbReference type="EMBL" id="WMV16969.1"/>
    </source>
</evidence>
<protein>
    <submittedName>
        <fullName evidence="1">Uncharacterized protein</fullName>
    </submittedName>
</protein>
<keyword evidence="2" id="KW-1185">Reference proteome</keyword>
<name>A0AAF0QBP0_SOLVR</name>
<proteinExistence type="predicted"/>
<dbReference type="AlphaFoldDB" id="A0AAF0QBP0"/>
<gene>
    <name evidence="1" type="ORF">MTR67_010354</name>
</gene>
<accession>A0AAF0QBP0</accession>
<sequence length="44" mass="5202">MISLRNTRQRYHSLKKQLEITEIEVQNKHDNTSIVSTLKAYSKV</sequence>
<evidence type="ECO:0000313" key="2">
    <source>
        <dbReference type="Proteomes" id="UP001234989"/>
    </source>
</evidence>